<dbReference type="Proteomes" id="UP001219630">
    <property type="component" value="Chromosome"/>
</dbReference>
<protein>
    <recommendedName>
        <fullName evidence="10">Integrase</fullName>
    </recommendedName>
</protein>
<dbReference type="RefSeq" id="WP_278142365.1">
    <property type="nucleotide sequence ID" value="NZ_CP114280.1"/>
</dbReference>
<evidence type="ECO:0000256" key="2">
    <source>
        <dbReference type="ARBA" id="ARBA00022908"/>
    </source>
</evidence>
<dbReference type="InterPro" id="IPR046668">
    <property type="entry name" value="DUF6538"/>
</dbReference>
<dbReference type="InterPro" id="IPR013762">
    <property type="entry name" value="Integrase-like_cat_sf"/>
</dbReference>
<evidence type="ECO:0000256" key="3">
    <source>
        <dbReference type="ARBA" id="ARBA00023125"/>
    </source>
</evidence>
<keyword evidence="9" id="KW-1185">Reference proteome</keyword>
<name>A0ABY8G5I4_9GAMM</name>
<evidence type="ECO:0000256" key="4">
    <source>
        <dbReference type="ARBA" id="ARBA00023172"/>
    </source>
</evidence>
<dbReference type="InterPro" id="IPR050090">
    <property type="entry name" value="Tyrosine_recombinase_XerCD"/>
</dbReference>
<evidence type="ECO:0000256" key="1">
    <source>
        <dbReference type="ARBA" id="ARBA00008857"/>
    </source>
</evidence>
<dbReference type="Pfam" id="PF20172">
    <property type="entry name" value="DUF6538"/>
    <property type="match status" value="1"/>
</dbReference>
<keyword evidence="2" id="KW-0229">DNA integration</keyword>
<evidence type="ECO:0000313" key="8">
    <source>
        <dbReference type="EMBL" id="WFN55205.1"/>
    </source>
</evidence>
<comment type="similarity">
    <text evidence="1">Belongs to the 'phage' integrase family.</text>
</comment>
<dbReference type="InterPro" id="IPR002104">
    <property type="entry name" value="Integrase_catalytic"/>
</dbReference>
<organism evidence="8 9">
    <name type="scientific">Dickeya lacustris</name>
    <dbReference type="NCBI Taxonomy" id="2259638"/>
    <lineage>
        <taxon>Bacteria</taxon>
        <taxon>Pseudomonadati</taxon>
        <taxon>Pseudomonadota</taxon>
        <taxon>Gammaproteobacteria</taxon>
        <taxon>Enterobacterales</taxon>
        <taxon>Pectobacteriaceae</taxon>
        <taxon>Dickeya</taxon>
    </lineage>
</organism>
<evidence type="ECO:0000259" key="6">
    <source>
        <dbReference type="PROSITE" id="PS51898"/>
    </source>
</evidence>
<dbReference type="Gene3D" id="1.10.443.10">
    <property type="entry name" value="Intergrase catalytic core"/>
    <property type="match status" value="1"/>
</dbReference>
<keyword evidence="4" id="KW-0233">DNA recombination</keyword>
<feature type="domain" description="Tyr recombinase" evidence="6">
    <location>
        <begin position="346"/>
        <end position="420"/>
    </location>
</feature>
<dbReference type="InterPro" id="IPR010998">
    <property type="entry name" value="Integrase_recombinase_N"/>
</dbReference>
<dbReference type="PANTHER" id="PTHR30349:SF41">
    <property type="entry name" value="INTEGRASE_RECOMBINASE PROTEIN MJ0367-RELATED"/>
    <property type="match status" value="1"/>
</dbReference>
<dbReference type="PANTHER" id="PTHR30349">
    <property type="entry name" value="PHAGE INTEGRASE-RELATED"/>
    <property type="match status" value="1"/>
</dbReference>
<evidence type="ECO:0008006" key="10">
    <source>
        <dbReference type="Google" id="ProtNLM"/>
    </source>
</evidence>
<dbReference type="EMBL" id="CP114280">
    <property type="protein sequence ID" value="WFN55205.1"/>
    <property type="molecule type" value="Genomic_DNA"/>
</dbReference>
<dbReference type="InterPro" id="IPR044068">
    <property type="entry name" value="CB"/>
</dbReference>
<dbReference type="InterPro" id="IPR011010">
    <property type="entry name" value="DNA_brk_join_enz"/>
</dbReference>
<proteinExistence type="inferred from homology"/>
<evidence type="ECO:0000313" key="9">
    <source>
        <dbReference type="Proteomes" id="UP001219630"/>
    </source>
</evidence>
<dbReference type="Gene3D" id="1.10.150.130">
    <property type="match status" value="1"/>
</dbReference>
<accession>A0ABY8G5I4</accession>
<dbReference type="PROSITE" id="PS51898">
    <property type="entry name" value="TYR_RECOMBINASE"/>
    <property type="match status" value="1"/>
</dbReference>
<sequence length="420" mass="48674">MIIMKGLYTRSGTYGVRRVIPKKLRHLLDDQHEFKESLGTKDHDEAIVRAIPVWQKFENAIRRAKRQLDAEQSVTNADIELIAGLWASRMVSQEEVITERYLIDDYEYGLSRSPANDLICDYLEHKDRLVSQKSDSWQDSSGALCKLMAVELQEAQEWADTELPQIWLHRLAWRLAERRNEITNAFILSLYPKRYARSKGLDALPEAAEPRNTFIQLFEAYKEFKCPSDAATIDKKALAHVKEYAAAADRFVEINGNLAIDDITVDHIVKFRDTMAKYPKNLTKKEKALSLAQKLALPNKDHLTPDRVRNMLNHLSSFFEYAIYVNWLKHNAVRDVRKPSRTARDSSDKPFTQQELARVFSGPVFTGREEPYEAMDYWIPIILYYTGCRVEEIAQLHRRDIQQRDGVLCYEIAGKRNAVH</sequence>
<gene>
    <name evidence="8" type="ORF">O1Q98_16515</name>
</gene>
<dbReference type="SUPFAM" id="SSF56349">
    <property type="entry name" value="DNA breaking-rejoining enzymes"/>
    <property type="match status" value="1"/>
</dbReference>
<dbReference type="PROSITE" id="PS51900">
    <property type="entry name" value="CB"/>
    <property type="match status" value="1"/>
</dbReference>
<keyword evidence="3 5" id="KW-0238">DNA-binding</keyword>
<feature type="domain" description="Core-binding (CB)" evidence="7">
    <location>
        <begin position="212"/>
        <end position="323"/>
    </location>
</feature>
<reference evidence="8 9" key="1">
    <citation type="submission" date="2022-12" db="EMBL/GenBank/DDBJ databases">
        <title>Complete genome sequencing of Dickeya lacustris type strain LMG30899.</title>
        <authorList>
            <person name="Dobhal S."/>
            <person name="Arizala D."/>
            <person name="Arif M."/>
        </authorList>
    </citation>
    <scope>NUCLEOTIDE SEQUENCE [LARGE SCALE GENOMIC DNA]</scope>
    <source>
        <strain evidence="8 9">LMG30899</strain>
    </source>
</reference>
<evidence type="ECO:0000259" key="7">
    <source>
        <dbReference type="PROSITE" id="PS51900"/>
    </source>
</evidence>
<evidence type="ECO:0000256" key="5">
    <source>
        <dbReference type="PROSITE-ProRule" id="PRU01248"/>
    </source>
</evidence>